<accession>A0A1H7N9D3</accession>
<evidence type="ECO:0000313" key="1">
    <source>
        <dbReference type="EMBL" id="SEL20080.1"/>
    </source>
</evidence>
<dbReference type="RefSeq" id="WP_074793260.1">
    <property type="nucleotide sequence ID" value="NZ_FOAD01000003.1"/>
</dbReference>
<proteinExistence type="predicted"/>
<evidence type="ECO:0000313" key="2">
    <source>
        <dbReference type="Proteomes" id="UP000183894"/>
    </source>
</evidence>
<organism evidence="1 2">
    <name type="scientific">Haloferax larsenii</name>
    <dbReference type="NCBI Taxonomy" id="302484"/>
    <lineage>
        <taxon>Archaea</taxon>
        <taxon>Methanobacteriati</taxon>
        <taxon>Methanobacteriota</taxon>
        <taxon>Stenosarchaea group</taxon>
        <taxon>Halobacteria</taxon>
        <taxon>Halobacteriales</taxon>
        <taxon>Haloferacaceae</taxon>
        <taxon>Haloferax</taxon>
    </lineage>
</organism>
<gene>
    <name evidence="1" type="ORF">SAMN04488691_103232</name>
</gene>
<dbReference type="AlphaFoldDB" id="A0A1H7N9D3"/>
<dbReference type="OrthoDB" id="382475at2157"/>
<dbReference type="Proteomes" id="UP000183894">
    <property type="component" value="Unassembled WGS sequence"/>
</dbReference>
<sequence>MSTNQANLFTYSNAEDPVVREVRPVAYPRQRDKYVGFVGPSNHGNAVVCQRNRHPNPKTGEQHYYRKLGGYSFSTPTLSLLDSIGVEVVFIEEIDNDRVLQYSLEQFILDGIETEEIEGDTQMCLTISDAIFEWPRSRTTILKKDGTERGPEALF</sequence>
<reference evidence="1 2" key="1">
    <citation type="submission" date="2016-10" db="EMBL/GenBank/DDBJ databases">
        <authorList>
            <person name="de Groot N.N."/>
        </authorList>
    </citation>
    <scope>NUCLEOTIDE SEQUENCE [LARGE SCALE GENOMIC DNA]</scope>
    <source>
        <strain evidence="1 2">CDM_5</strain>
    </source>
</reference>
<name>A0A1H7N9D3_HALLR</name>
<protein>
    <submittedName>
        <fullName evidence="1">Uncharacterized protein</fullName>
    </submittedName>
</protein>
<dbReference type="EMBL" id="FOAD01000003">
    <property type="protein sequence ID" value="SEL20080.1"/>
    <property type="molecule type" value="Genomic_DNA"/>
</dbReference>